<proteinExistence type="predicted"/>
<organism evidence="1">
    <name type="scientific">Desertifilum tharense IPPAS B-1220</name>
    <dbReference type="NCBI Taxonomy" id="1781255"/>
    <lineage>
        <taxon>Bacteria</taxon>
        <taxon>Bacillati</taxon>
        <taxon>Cyanobacteriota</taxon>
        <taxon>Cyanophyceae</taxon>
        <taxon>Desertifilales</taxon>
        <taxon>Desertifilaceae</taxon>
        <taxon>Desertifilum</taxon>
    </lineage>
</organism>
<dbReference type="OrthoDB" id="540999at2"/>
<name>A0A1E5QJH9_9CYAN</name>
<dbReference type="EMBL" id="MJGC01000061">
    <property type="protein sequence ID" value="OEJ74778.1"/>
    <property type="molecule type" value="Genomic_DNA"/>
</dbReference>
<dbReference type="RefSeq" id="WP_069967631.1">
    <property type="nucleotide sequence ID" value="NZ_CM124774.1"/>
</dbReference>
<gene>
    <name evidence="1" type="ORF">BH720_12940</name>
</gene>
<comment type="caution">
    <text evidence="1">The sequence shown here is derived from an EMBL/GenBank/DDBJ whole genome shotgun (WGS) entry which is preliminary data.</text>
</comment>
<dbReference type="AlphaFoldDB" id="A0A1E5QJH9"/>
<accession>A0A1E5QJH9</accession>
<sequence length="91" mass="10005">MSLERIQLNLRLDRHPELFDALKEVSETTGVSINSFAIHALKASLGLEVSTTQPGSSSELASLAAKVEALEKRLEMHHQVLERLAVTPMVL</sequence>
<protein>
    <submittedName>
        <fullName evidence="1">Uncharacterized protein</fullName>
    </submittedName>
</protein>
<evidence type="ECO:0000313" key="1">
    <source>
        <dbReference type="EMBL" id="OEJ74778.1"/>
    </source>
</evidence>
<reference evidence="1" key="1">
    <citation type="submission" date="2016-09" db="EMBL/GenBank/DDBJ databases">
        <title>Draft genome of thermotolerant cyanobacterium Desertifilum sp. strain IPPAS B-1220.</title>
        <authorList>
            <person name="Sinetova M.A."/>
            <person name="Bolakhan K."/>
            <person name="Zayadan B.K."/>
            <person name="Mironov K.S."/>
            <person name="Ustinova V."/>
            <person name="Kupriyanova E.V."/>
            <person name="Sidorov R.A."/>
            <person name="Skrypnik A.N."/>
            <person name="Gogoleva N.E."/>
            <person name="Gogolev Y.V."/>
            <person name="Los D.A."/>
        </authorList>
    </citation>
    <scope>NUCLEOTIDE SEQUENCE [LARGE SCALE GENOMIC DNA]</scope>
    <source>
        <strain evidence="1">IPPAS B-1220</strain>
    </source>
</reference>
<dbReference type="STRING" id="1781255.BH720_12940"/>